<dbReference type="EMBL" id="BAABDL010000115">
    <property type="protein sequence ID" value="GAA4075227.1"/>
    <property type="molecule type" value="Genomic_DNA"/>
</dbReference>
<evidence type="ECO:0000313" key="1">
    <source>
        <dbReference type="EMBL" id="GAA4075227.1"/>
    </source>
</evidence>
<dbReference type="Proteomes" id="UP001501734">
    <property type="component" value="Unassembled WGS sequence"/>
</dbReference>
<dbReference type="Pfam" id="PF08665">
    <property type="entry name" value="PglZ"/>
    <property type="match status" value="1"/>
</dbReference>
<dbReference type="NCBIfam" id="TIGR02687">
    <property type="entry name" value="BREX-1 system phosphatase PglZ type A"/>
    <property type="match status" value="1"/>
</dbReference>
<sequence>MMKLKEVHRNLNEIFNQKLTNHRRRHIVFWYDEQGEFKEDFEEIQLDHVRKWILTKNNLFATKYELEKNDPDSHFLIYANFPKPLPREDWLYDQLKLGHEFATDKTTNTMRELGVNDDSLRIIFKHYQPFFNNNQRTQAFHKFKVESYTEEIVDLTVLATLVKSPINTLDEVLKTIFRKHLAGDHSTIDSIRKYGDETRFWALIEKYYAYVNHDKSINTLLTFLILTYLNEQNHGLTIPVQWEGYIGKRITNIVVFIDQWMNHRTDRLVYNELSDQISSRLNVDQVAQQWDIHVIKDLDSFQIFDQLIINFLVEQLIEDLSDYDFYSDLLVTRRRLHWYQEYQHEYEAIFHALKLKQLLHELNGFIPEQPAIEMFMAYADHYFQIDQAYRKFYLLYDQVENKDRIRPLQEKVENLYVNQFIEDLALKWTASLKQLDHLNWPINGIKQQQHFYQEWVKPYQEQGERVFVIISDALRYEVGKELIDVLNNERKASTEITAVQGVLPSYTRLGMATLLPYRELEYLPDGRLFVDGKNSASMIERGQILAEQVEDSLVASYQDLMGLNRTKLRETLLGKTVVYIYHNTIDARGDHATTEGEVFSATEEAINDIRLLVNRLVTDISASNILITADHGFLYQRDQLVDSQKLPNKVDQALMTKRRYALMNEAIELEGTLTYSLDYLLNQNQELFVTVPKGINRFAIQGSGANYVHGGAMLQEIVLPVIAFKNDRSKSLKNLVKKVDVKITTPSRKITSPITFLEFLQIEKVADKRLPRRLLVYFEDEQGNRVSSENIIIADRTIAQVGERTYREKFVFKSEQYDKRKNYYLVLIDEETEKEYERYTFSIDITL</sequence>
<reference evidence="2" key="1">
    <citation type="journal article" date="2019" name="Int. J. Syst. Evol. Microbiol.">
        <title>The Global Catalogue of Microorganisms (GCM) 10K type strain sequencing project: providing services to taxonomists for standard genome sequencing and annotation.</title>
        <authorList>
            <consortium name="The Broad Institute Genomics Platform"/>
            <consortium name="The Broad Institute Genome Sequencing Center for Infectious Disease"/>
            <person name="Wu L."/>
            <person name="Ma J."/>
        </authorList>
    </citation>
    <scope>NUCLEOTIDE SEQUENCE [LARGE SCALE GENOMIC DNA]</scope>
    <source>
        <strain evidence="2">JCM 17250</strain>
    </source>
</reference>
<protein>
    <submittedName>
        <fullName evidence="1">BREX-1 system phosphatase PglZ type A</fullName>
    </submittedName>
</protein>
<comment type="caution">
    <text evidence="1">The sequence shown here is derived from an EMBL/GenBank/DDBJ whole genome shotgun (WGS) entry which is preliminary data.</text>
</comment>
<organism evidence="1 2">
    <name type="scientific">Amphibacillus indicireducens</name>
    <dbReference type="NCBI Taxonomy" id="1076330"/>
    <lineage>
        <taxon>Bacteria</taxon>
        <taxon>Bacillati</taxon>
        <taxon>Bacillota</taxon>
        <taxon>Bacilli</taxon>
        <taxon>Bacillales</taxon>
        <taxon>Bacillaceae</taxon>
        <taxon>Amphibacillus</taxon>
    </lineage>
</organism>
<name>A0ABP7VVF0_9BACI</name>
<gene>
    <name evidence="1" type="primary">pglZ</name>
    <name evidence="1" type="ORF">GCM10022410_20250</name>
</gene>
<evidence type="ECO:0000313" key="2">
    <source>
        <dbReference type="Proteomes" id="UP001501734"/>
    </source>
</evidence>
<keyword evidence="2" id="KW-1185">Reference proteome</keyword>
<proteinExistence type="predicted"/>
<dbReference type="InterPro" id="IPR014060">
    <property type="entry name" value="PglZ"/>
</dbReference>
<accession>A0ABP7VVF0</accession>